<reference evidence="7 8" key="1">
    <citation type="submission" date="2018-04" db="EMBL/GenBank/DDBJ databases">
        <authorList>
            <person name="Zhang X."/>
            <person name="Yuan J."/>
            <person name="Li F."/>
            <person name="Xiang J."/>
        </authorList>
    </citation>
    <scope>NUCLEOTIDE SEQUENCE [LARGE SCALE GENOMIC DNA]</scope>
    <source>
        <tissue evidence="7">Muscle</tissue>
    </source>
</reference>
<dbReference type="EMBL" id="QCYY01003432">
    <property type="protein sequence ID" value="ROT63494.1"/>
    <property type="molecule type" value="Genomic_DNA"/>
</dbReference>
<evidence type="ECO:0000256" key="2">
    <source>
        <dbReference type="ARBA" id="ARBA00007815"/>
    </source>
</evidence>
<comment type="caution">
    <text evidence="7">The sequence shown here is derived from an EMBL/GenBank/DDBJ whole genome shotgun (WGS) entry which is preliminary data.</text>
</comment>
<comment type="subcellular location">
    <subcellularLocation>
        <location evidence="1">Nucleus</location>
    </subcellularLocation>
</comment>
<dbReference type="InterPro" id="IPR014892">
    <property type="entry name" value="RPA_C"/>
</dbReference>
<dbReference type="Gene3D" id="1.10.10.10">
    <property type="entry name" value="Winged helix-like DNA-binding domain superfamily/Winged helix DNA-binding domain"/>
    <property type="match status" value="1"/>
</dbReference>
<keyword evidence="4" id="KW-0238">DNA-binding</keyword>
<evidence type="ECO:0000256" key="5">
    <source>
        <dbReference type="ARBA" id="ARBA00023242"/>
    </source>
</evidence>
<dbReference type="GO" id="GO:0000781">
    <property type="term" value="C:chromosome, telomeric region"/>
    <property type="evidence" value="ECO:0007669"/>
    <property type="project" value="TreeGrafter"/>
</dbReference>
<dbReference type="InterPro" id="IPR036388">
    <property type="entry name" value="WH-like_DNA-bd_sf"/>
</dbReference>
<dbReference type="AlphaFoldDB" id="A0A3R7LUP6"/>
<reference evidence="7 8" key="2">
    <citation type="submission" date="2019-01" db="EMBL/GenBank/DDBJ databases">
        <title>The decoding of complex shrimp genome reveals the adaptation for benthos swimmer, frequently molting mechanism and breeding impact on genome.</title>
        <authorList>
            <person name="Sun Y."/>
            <person name="Gao Y."/>
            <person name="Yu Y."/>
        </authorList>
    </citation>
    <scope>NUCLEOTIDE SEQUENCE [LARGE SCALE GENOMIC DNA]</scope>
    <source>
        <tissue evidence="7">Muscle</tissue>
    </source>
</reference>
<dbReference type="SUPFAM" id="SSF46785">
    <property type="entry name" value="Winged helix' DNA-binding domain"/>
    <property type="match status" value="1"/>
</dbReference>
<gene>
    <name evidence="7" type="ORF">C7M84_018617</name>
</gene>
<name>A0A3R7LUP6_PENVA</name>
<dbReference type="Gene3D" id="2.40.50.140">
    <property type="entry name" value="Nucleic acid-binding proteins"/>
    <property type="match status" value="1"/>
</dbReference>
<evidence type="ECO:0000313" key="8">
    <source>
        <dbReference type="Proteomes" id="UP000283509"/>
    </source>
</evidence>
<dbReference type="SUPFAM" id="SSF50249">
    <property type="entry name" value="Nucleic acid-binding proteins"/>
    <property type="match status" value="1"/>
</dbReference>
<evidence type="ECO:0000259" key="6">
    <source>
        <dbReference type="Pfam" id="PF08784"/>
    </source>
</evidence>
<dbReference type="PANTHER" id="PTHR13989:SF16">
    <property type="entry name" value="REPLICATION PROTEIN A2"/>
    <property type="match status" value="1"/>
</dbReference>
<keyword evidence="5" id="KW-0539">Nucleus</keyword>
<dbReference type="Proteomes" id="UP000283509">
    <property type="component" value="Unassembled WGS sequence"/>
</dbReference>
<protein>
    <recommendedName>
        <fullName evidence="6">Replication protein A C-terminal domain-containing protein</fullName>
    </recommendedName>
</protein>
<dbReference type="GO" id="GO:0035861">
    <property type="term" value="C:site of double-strand break"/>
    <property type="evidence" value="ECO:0007669"/>
    <property type="project" value="TreeGrafter"/>
</dbReference>
<dbReference type="GO" id="GO:0006260">
    <property type="term" value="P:DNA replication"/>
    <property type="evidence" value="ECO:0007669"/>
    <property type="project" value="UniProtKB-KW"/>
</dbReference>
<evidence type="ECO:0000256" key="4">
    <source>
        <dbReference type="ARBA" id="ARBA00023125"/>
    </source>
</evidence>
<dbReference type="Pfam" id="PF08784">
    <property type="entry name" value="RPA_C"/>
    <property type="match status" value="1"/>
</dbReference>
<evidence type="ECO:0000313" key="7">
    <source>
        <dbReference type="EMBL" id="ROT63494.1"/>
    </source>
</evidence>
<dbReference type="InterPro" id="IPR012340">
    <property type="entry name" value="NA-bd_OB-fold"/>
</dbReference>
<proteinExistence type="inferred from homology"/>
<organism evidence="7 8">
    <name type="scientific">Penaeus vannamei</name>
    <name type="common">Whiteleg shrimp</name>
    <name type="synonym">Litopenaeus vannamei</name>
    <dbReference type="NCBI Taxonomy" id="6689"/>
    <lineage>
        <taxon>Eukaryota</taxon>
        <taxon>Metazoa</taxon>
        <taxon>Ecdysozoa</taxon>
        <taxon>Arthropoda</taxon>
        <taxon>Crustacea</taxon>
        <taxon>Multicrustacea</taxon>
        <taxon>Malacostraca</taxon>
        <taxon>Eumalacostraca</taxon>
        <taxon>Eucarida</taxon>
        <taxon>Decapoda</taxon>
        <taxon>Dendrobranchiata</taxon>
        <taxon>Penaeoidea</taxon>
        <taxon>Penaeidae</taxon>
        <taxon>Penaeus</taxon>
    </lineage>
</organism>
<dbReference type="STRING" id="6689.A0A3R7LUP6"/>
<evidence type="ECO:0000256" key="3">
    <source>
        <dbReference type="ARBA" id="ARBA00022705"/>
    </source>
</evidence>
<dbReference type="GO" id="GO:0006289">
    <property type="term" value="P:nucleotide-excision repair"/>
    <property type="evidence" value="ECO:0007669"/>
    <property type="project" value="TreeGrafter"/>
</dbReference>
<dbReference type="OrthoDB" id="25571at2759"/>
<dbReference type="CDD" id="cd04478">
    <property type="entry name" value="RPA2_DBD_D"/>
    <property type="match status" value="1"/>
</dbReference>
<dbReference type="PIRSF" id="PIRSF036949">
    <property type="entry name" value="RPA32"/>
    <property type="match status" value="1"/>
</dbReference>
<dbReference type="InterPro" id="IPR036390">
    <property type="entry name" value="WH_DNA-bd_sf"/>
</dbReference>
<sequence length="296" mass="31521">MWNSGGDGFDGGYGGAAEGGFMNSQAQMETPGQGEKKASFLWANIARRSQNLVPVTVKSIIDSTEDTLQIAGMDVHMIMVVGLIRAVDVTSTKITYTIDDTTGLIDAVQWIDADQEGGDDGSKGPLMEMTYCRIAGSVRSHQGKRNLMVFRIVPITDLNFITTHILEVIHAQLKLQHIETLQNSGGMRSMSGPSGMMSNSLVGATGLDGGMGGMGGAGSGGMGNMHGLEGVDHLVYQTISMCKNKQGVGRDVLYSTLKGKAGPPQVDKSLEFLSIEGHIYSTVDDDHFKSTESPIE</sequence>
<dbReference type="GO" id="GO:0000724">
    <property type="term" value="P:double-strand break repair via homologous recombination"/>
    <property type="evidence" value="ECO:0007669"/>
    <property type="project" value="TreeGrafter"/>
</dbReference>
<dbReference type="InterPro" id="IPR040260">
    <property type="entry name" value="RFA2-like"/>
</dbReference>
<feature type="domain" description="Replication protein A C-terminal" evidence="6">
    <location>
        <begin position="194"/>
        <end position="286"/>
    </location>
</feature>
<dbReference type="GO" id="GO:0005662">
    <property type="term" value="C:DNA replication factor A complex"/>
    <property type="evidence" value="ECO:0007669"/>
    <property type="project" value="TreeGrafter"/>
</dbReference>
<dbReference type="PANTHER" id="PTHR13989">
    <property type="entry name" value="REPLICATION PROTEIN A-RELATED"/>
    <property type="match status" value="1"/>
</dbReference>
<comment type="similarity">
    <text evidence="2">Belongs to the replication factor A protein 2 family.</text>
</comment>
<keyword evidence="3" id="KW-0235">DNA replication</keyword>
<evidence type="ECO:0000256" key="1">
    <source>
        <dbReference type="ARBA" id="ARBA00004123"/>
    </source>
</evidence>
<dbReference type="FunFam" id="1.10.10.10:FF:000168">
    <property type="entry name" value="Replication protein A 32 kDa subunit"/>
    <property type="match status" value="1"/>
</dbReference>
<dbReference type="InterPro" id="IPR014646">
    <property type="entry name" value="Rfa2/RPA32"/>
</dbReference>
<keyword evidence="8" id="KW-1185">Reference proteome</keyword>
<dbReference type="GO" id="GO:0003697">
    <property type="term" value="F:single-stranded DNA binding"/>
    <property type="evidence" value="ECO:0007669"/>
    <property type="project" value="TreeGrafter"/>
</dbReference>
<accession>A0A3R7LUP6</accession>